<dbReference type="InterPro" id="IPR002508">
    <property type="entry name" value="MurNAc-LAA_cat"/>
</dbReference>
<comment type="catalytic activity">
    <reaction evidence="1">
        <text>Hydrolyzes the link between N-acetylmuramoyl residues and L-amino acid residues in certain cell-wall glycopeptides.</text>
        <dbReference type="EC" id="3.5.1.28"/>
    </reaction>
</comment>
<sequence length="388" mass="43198">MRDIANKYAFVIILIIVSLFSFGLQAKDNKFVLVIDAGHGGKDPGAIGARIKEKNINLGIALKLGALIQANHPDVKVVYTRKKDVFVELQERAAIANRVKADLFISIHTNSAGSKSAYGTETYTLGLARTEENLRVAKRENSVILLEDDFSTRYEGFDPRSTESYIMFEFLQDKHMEQSINFASLIQTQFKRSAGRIDRGVRQAGFLVLRNTGMPSVLIEVGYISNAAEERFLGSEDGQRKMAKSIFNAFCNYKSDFDRKMGRAVVTRNILPGGKGTSKVIAKADKPSIQDVQVESAAPEQKIENVVSSDEGQLVYKIQFMTSPSKYGANSSYYKGLHPVSCYKEGGLYKYTYGESTSKAEIQKKLPGVRKLFKDAFIVTFRNGKKVK</sequence>
<dbReference type="PANTHER" id="PTHR30404:SF0">
    <property type="entry name" value="N-ACETYLMURAMOYL-L-ALANINE AMIDASE AMIC"/>
    <property type="match status" value="1"/>
</dbReference>
<dbReference type="AlphaFoldDB" id="A0A7G1I106"/>
<organism evidence="5 6">
    <name type="scientific">Coprobacter secundus subsp. similis</name>
    <dbReference type="NCBI Taxonomy" id="2751153"/>
    <lineage>
        <taxon>Bacteria</taxon>
        <taxon>Pseudomonadati</taxon>
        <taxon>Bacteroidota</taxon>
        <taxon>Bacteroidia</taxon>
        <taxon>Bacteroidales</taxon>
        <taxon>Barnesiellaceae</taxon>
        <taxon>Coprobacter</taxon>
    </lineage>
</organism>
<evidence type="ECO:0000256" key="2">
    <source>
        <dbReference type="ARBA" id="ARBA00011901"/>
    </source>
</evidence>
<evidence type="ECO:0000259" key="4">
    <source>
        <dbReference type="SMART" id="SM00646"/>
    </source>
</evidence>
<name>A0A7G1I106_9BACT</name>
<dbReference type="Gene3D" id="3.40.630.40">
    <property type="entry name" value="Zn-dependent exopeptidases"/>
    <property type="match status" value="1"/>
</dbReference>
<gene>
    <name evidence="5" type="ORF">Cop2CBH44_32760</name>
</gene>
<evidence type="ECO:0000256" key="3">
    <source>
        <dbReference type="ARBA" id="ARBA00022801"/>
    </source>
</evidence>
<dbReference type="GO" id="GO:0009253">
    <property type="term" value="P:peptidoglycan catabolic process"/>
    <property type="evidence" value="ECO:0007669"/>
    <property type="project" value="InterPro"/>
</dbReference>
<dbReference type="FunFam" id="3.40.630.40:FF:000005">
    <property type="entry name" value="N-acetylmuramoyl-L-alanine amidase (AmiA)"/>
    <property type="match status" value="1"/>
</dbReference>
<dbReference type="SMART" id="SM00646">
    <property type="entry name" value="Ami_3"/>
    <property type="match status" value="1"/>
</dbReference>
<dbReference type="GO" id="GO:0008745">
    <property type="term" value="F:N-acetylmuramoyl-L-alanine amidase activity"/>
    <property type="evidence" value="ECO:0007669"/>
    <property type="project" value="UniProtKB-EC"/>
</dbReference>
<keyword evidence="6" id="KW-1185">Reference proteome</keyword>
<evidence type="ECO:0000313" key="5">
    <source>
        <dbReference type="EMBL" id="BCI64923.1"/>
    </source>
</evidence>
<dbReference type="PANTHER" id="PTHR30404">
    <property type="entry name" value="N-ACETYLMURAMOYL-L-ALANINE AMIDASE"/>
    <property type="match status" value="1"/>
</dbReference>
<dbReference type="EC" id="3.5.1.28" evidence="2"/>
<dbReference type="Proteomes" id="UP000594042">
    <property type="component" value="Chromosome"/>
</dbReference>
<proteinExistence type="predicted"/>
<reference evidence="6" key="1">
    <citation type="submission" date="2020-07" db="EMBL/GenBank/DDBJ databases">
        <title>Complete genome sequencing of Coprobacter sp. strain 2CBH44.</title>
        <authorList>
            <person name="Sakamoto M."/>
            <person name="Murakami T."/>
            <person name="Mori H."/>
        </authorList>
    </citation>
    <scope>NUCLEOTIDE SEQUENCE [LARGE SCALE GENOMIC DNA]</scope>
    <source>
        <strain evidence="6">2CBH44</strain>
    </source>
</reference>
<evidence type="ECO:0000313" key="6">
    <source>
        <dbReference type="Proteomes" id="UP000594042"/>
    </source>
</evidence>
<feature type="domain" description="MurNAc-LAA" evidence="4">
    <location>
        <begin position="93"/>
        <end position="251"/>
    </location>
</feature>
<dbReference type="EMBL" id="AP023322">
    <property type="protein sequence ID" value="BCI64923.1"/>
    <property type="molecule type" value="Genomic_DNA"/>
</dbReference>
<dbReference type="RefSeq" id="WP_021931752.1">
    <property type="nucleotide sequence ID" value="NZ_AP023322.1"/>
</dbReference>
<accession>A0A7G1I106</accession>
<evidence type="ECO:0000256" key="1">
    <source>
        <dbReference type="ARBA" id="ARBA00001561"/>
    </source>
</evidence>
<keyword evidence="3" id="KW-0378">Hydrolase</keyword>
<dbReference type="InterPro" id="IPR050695">
    <property type="entry name" value="N-acetylmuramoyl_amidase_3"/>
</dbReference>
<dbReference type="KEGG" id="copr:Cop2CBH44_32760"/>
<dbReference type="CDD" id="cd02696">
    <property type="entry name" value="MurNAc-LAA"/>
    <property type="match status" value="1"/>
</dbReference>
<dbReference type="SUPFAM" id="SSF53187">
    <property type="entry name" value="Zn-dependent exopeptidases"/>
    <property type="match status" value="1"/>
</dbReference>
<protein>
    <recommendedName>
        <fullName evidence="2">N-acetylmuramoyl-L-alanine amidase</fullName>
        <ecNumber evidence="2">3.5.1.28</ecNumber>
    </recommendedName>
</protein>
<dbReference type="Pfam" id="PF01520">
    <property type="entry name" value="Amidase_3"/>
    <property type="match status" value="1"/>
</dbReference>
<dbReference type="GO" id="GO:0030288">
    <property type="term" value="C:outer membrane-bounded periplasmic space"/>
    <property type="evidence" value="ECO:0007669"/>
    <property type="project" value="TreeGrafter"/>
</dbReference>